<sequence>MNHKILWTIFSSYLLVFAIFADAHNYETRKYEISDCCKIRGSSPGWKNILHMYAYSNINLLRVDKLITTAQNCCQACVEDQYCVQWVFGQSNCLLVGEALLGQELTNDGKVPLKTCDLPTGPPTRGTDGGIIRCSDGCESKLHKF</sequence>
<feature type="signal peptide" evidence="1">
    <location>
        <begin position="1"/>
        <end position="23"/>
    </location>
</feature>
<name>A0A397UDC2_9GLOM</name>
<accession>A0A397UDC2</accession>
<evidence type="ECO:0000313" key="2">
    <source>
        <dbReference type="EMBL" id="RIB05353.1"/>
    </source>
</evidence>
<evidence type="ECO:0000313" key="3">
    <source>
        <dbReference type="Proteomes" id="UP000266673"/>
    </source>
</evidence>
<dbReference type="Proteomes" id="UP000266673">
    <property type="component" value="Unassembled WGS sequence"/>
</dbReference>
<proteinExistence type="predicted"/>
<protein>
    <recommendedName>
        <fullName evidence="4">Apple domain-containing protein</fullName>
    </recommendedName>
</protein>
<evidence type="ECO:0008006" key="4">
    <source>
        <dbReference type="Google" id="ProtNLM"/>
    </source>
</evidence>
<organism evidence="2 3">
    <name type="scientific">Gigaspora rosea</name>
    <dbReference type="NCBI Taxonomy" id="44941"/>
    <lineage>
        <taxon>Eukaryota</taxon>
        <taxon>Fungi</taxon>
        <taxon>Fungi incertae sedis</taxon>
        <taxon>Mucoromycota</taxon>
        <taxon>Glomeromycotina</taxon>
        <taxon>Glomeromycetes</taxon>
        <taxon>Diversisporales</taxon>
        <taxon>Gigasporaceae</taxon>
        <taxon>Gigaspora</taxon>
    </lineage>
</organism>
<gene>
    <name evidence="2" type="ORF">C2G38_2280877</name>
</gene>
<comment type="caution">
    <text evidence="2">The sequence shown here is derived from an EMBL/GenBank/DDBJ whole genome shotgun (WGS) entry which is preliminary data.</text>
</comment>
<evidence type="ECO:0000256" key="1">
    <source>
        <dbReference type="SAM" id="SignalP"/>
    </source>
</evidence>
<keyword evidence="1" id="KW-0732">Signal</keyword>
<dbReference type="OrthoDB" id="2356959at2759"/>
<feature type="chain" id="PRO_5017383361" description="Apple domain-containing protein" evidence="1">
    <location>
        <begin position="24"/>
        <end position="145"/>
    </location>
</feature>
<keyword evidence="3" id="KW-1185">Reference proteome</keyword>
<dbReference type="EMBL" id="QKWP01001995">
    <property type="protein sequence ID" value="RIB05353.1"/>
    <property type="molecule type" value="Genomic_DNA"/>
</dbReference>
<reference evidence="2 3" key="1">
    <citation type="submission" date="2018-06" db="EMBL/GenBank/DDBJ databases">
        <title>Comparative genomics reveals the genomic features of Rhizophagus irregularis, R. cerebriforme, R. diaphanum and Gigaspora rosea, and their symbiotic lifestyle signature.</title>
        <authorList>
            <person name="Morin E."/>
            <person name="San Clemente H."/>
            <person name="Chen E.C.H."/>
            <person name="De La Providencia I."/>
            <person name="Hainaut M."/>
            <person name="Kuo A."/>
            <person name="Kohler A."/>
            <person name="Murat C."/>
            <person name="Tang N."/>
            <person name="Roy S."/>
            <person name="Loubradou J."/>
            <person name="Henrissat B."/>
            <person name="Grigoriev I.V."/>
            <person name="Corradi N."/>
            <person name="Roux C."/>
            <person name="Martin F.M."/>
        </authorList>
    </citation>
    <scope>NUCLEOTIDE SEQUENCE [LARGE SCALE GENOMIC DNA]</scope>
    <source>
        <strain evidence="2 3">DAOM 194757</strain>
    </source>
</reference>
<dbReference type="AlphaFoldDB" id="A0A397UDC2"/>